<sequence length="210" mass="24295">MKNDTFDKNINNSYLKFTFKGNNLHINNDPTIEDLQAPVLFTMKGKLAKTSRVSESGYMIEKISKDSLILSDSFNSGAKRYFFINNEILKNESLKKNDGKEILITTKYHTPVQRKSISNHVFDKIKNGMDGDFYIEGTIKLNLEEKKVETIILSDDLENKKKLAKITELINKTYDFWDVSGFEKFKIIELPFQLIGTKNEMIRGVRIAFF</sequence>
<accession>V6SQQ5</accession>
<evidence type="ECO:0000313" key="2">
    <source>
        <dbReference type="Proteomes" id="UP000018004"/>
    </source>
</evidence>
<dbReference type="Proteomes" id="UP000018004">
    <property type="component" value="Unassembled WGS sequence"/>
</dbReference>
<keyword evidence="2" id="KW-1185">Reference proteome</keyword>
<evidence type="ECO:0000313" key="1">
    <source>
        <dbReference type="EMBL" id="ESU28537.1"/>
    </source>
</evidence>
<dbReference type="EMBL" id="AVGG01000007">
    <property type="protein sequence ID" value="ESU28537.1"/>
    <property type="molecule type" value="Genomic_DNA"/>
</dbReference>
<protein>
    <submittedName>
        <fullName evidence="1">Uncharacterized protein</fullName>
    </submittedName>
</protein>
<proteinExistence type="predicted"/>
<name>V6SQQ5_9FLAO</name>
<reference evidence="1 2" key="1">
    <citation type="submission" date="2013-08" db="EMBL/GenBank/DDBJ databases">
        <title>Flavobacterium limnosediminis JC2902 genome sequencing.</title>
        <authorList>
            <person name="Lee K."/>
            <person name="Yi H."/>
            <person name="Park S."/>
            <person name="Chun J."/>
        </authorList>
    </citation>
    <scope>NUCLEOTIDE SEQUENCE [LARGE SCALE GENOMIC DNA]</scope>
    <source>
        <strain evidence="1 2">JC2902</strain>
    </source>
</reference>
<dbReference type="AlphaFoldDB" id="V6SQQ5"/>
<dbReference type="PATRIC" id="fig|1341181.4.peg.1878"/>
<organism evidence="1 2">
    <name type="scientific">Flavobacterium limnosediminis JC2902</name>
    <dbReference type="NCBI Taxonomy" id="1341181"/>
    <lineage>
        <taxon>Bacteria</taxon>
        <taxon>Pseudomonadati</taxon>
        <taxon>Bacteroidota</taxon>
        <taxon>Flavobacteriia</taxon>
        <taxon>Flavobacteriales</taxon>
        <taxon>Flavobacteriaceae</taxon>
        <taxon>Flavobacterium</taxon>
    </lineage>
</organism>
<dbReference type="STRING" id="1341181.FLJC2902T_19100"/>
<comment type="caution">
    <text evidence="1">The sequence shown here is derived from an EMBL/GenBank/DDBJ whole genome shotgun (WGS) entry which is preliminary data.</text>
</comment>
<gene>
    <name evidence="1" type="ORF">FLJC2902T_19100</name>
</gene>